<accession>A0A2N1PJI3</accession>
<proteinExistence type="predicted"/>
<dbReference type="Gene3D" id="2.30.30.40">
    <property type="entry name" value="SH3 Domains"/>
    <property type="match status" value="1"/>
</dbReference>
<dbReference type="AlphaFoldDB" id="A0A2N1PJI3"/>
<dbReference type="Proteomes" id="UP000233256">
    <property type="component" value="Unassembled WGS sequence"/>
</dbReference>
<dbReference type="PROSITE" id="PS51257">
    <property type="entry name" value="PROKAR_LIPOPROTEIN"/>
    <property type="match status" value="1"/>
</dbReference>
<evidence type="ECO:0000313" key="1">
    <source>
        <dbReference type="EMBL" id="PKK88511.1"/>
    </source>
</evidence>
<gene>
    <name evidence="1" type="ORF">CVV64_18585</name>
</gene>
<protein>
    <recommendedName>
        <fullName evidence="3">SH3b domain-containing protein</fullName>
    </recommendedName>
</protein>
<dbReference type="EMBL" id="PGXC01000044">
    <property type="protein sequence ID" value="PKK88511.1"/>
    <property type="molecule type" value="Genomic_DNA"/>
</dbReference>
<organism evidence="1 2">
    <name type="scientific">Candidatus Wallbacteria bacterium HGW-Wallbacteria-1</name>
    <dbReference type="NCBI Taxonomy" id="2013854"/>
    <lineage>
        <taxon>Bacteria</taxon>
        <taxon>Candidatus Walliibacteriota</taxon>
    </lineage>
</organism>
<comment type="caution">
    <text evidence="1">The sequence shown here is derived from an EMBL/GenBank/DDBJ whole genome shotgun (WGS) entry which is preliminary data.</text>
</comment>
<evidence type="ECO:0008006" key="3">
    <source>
        <dbReference type="Google" id="ProtNLM"/>
    </source>
</evidence>
<sequence length="246" mass="27721">MKQSAYSSKISPFRTNFLTALAIPFAIILSCAFSPFTLQVSFLTTAQAASEKIDPANQTHNRFIKALLGKKWADSAMSIKVEKTLALNDSLETRTFRDEFIQNRETIPLAGHCMWLTACLETENQLQKYEKTPLWAPAPRFMAFTAYLALKLDFSRLMRGNSIPERNWVCDNLKVAPAFTGQVNNSRHLRLRRSPNGGLLKWLAPGETFNITGLSGDWVRIDHAGQTGYAVLKDFEGKVFSVRSPW</sequence>
<reference evidence="1 2" key="1">
    <citation type="journal article" date="2017" name="ISME J.">
        <title>Potential for microbial H2 and metal transformations associated with novel bacteria and archaea in deep terrestrial subsurface sediments.</title>
        <authorList>
            <person name="Hernsdorf A.W."/>
            <person name="Amano Y."/>
            <person name="Miyakawa K."/>
            <person name="Ise K."/>
            <person name="Suzuki Y."/>
            <person name="Anantharaman K."/>
            <person name="Probst A."/>
            <person name="Burstein D."/>
            <person name="Thomas B.C."/>
            <person name="Banfield J.F."/>
        </authorList>
    </citation>
    <scope>NUCLEOTIDE SEQUENCE [LARGE SCALE GENOMIC DNA]</scope>
    <source>
        <strain evidence="1">HGW-Wallbacteria-1</strain>
    </source>
</reference>
<evidence type="ECO:0000313" key="2">
    <source>
        <dbReference type="Proteomes" id="UP000233256"/>
    </source>
</evidence>
<name>A0A2N1PJI3_9BACT</name>